<proteinExistence type="inferred from homology"/>
<dbReference type="NCBIfam" id="TIGR00666">
    <property type="entry name" value="PBP4"/>
    <property type="match status" value="1"/>
</dbReference>
<dbReference type="EC" id="3.4.16.4" evidence="3"/>
<evidence type="ECO:0000256" key="2">
    <source>
        <dbReference type="ARBA" id="ARBA00022801"/>
    </source>
</evidence>
<dbReference type="InterPro" id="IPR000667">
    <property type="entry name" value="Peptidase_S13"/>
</dbReference>
<name>A0AA43KH00_9CYAN</name>
<keyword evidence="3" id="KW-0121">Carboxypeptidase</keyword>
<protein>
    <submittedName>
        <fullName evidence="3">D-alanyl-D-alanine carboxypeptidase/D-alanyl-D-alanine-endopeptidase</fullName>
        <ecNumber evidence="3">3.4.16.4</ecNumber>
    </submittedName>
</protein>
<comment type="similarity">
    <text evidence="1">Belongs to the peptidase S13 family.</text>
</comment>
<dbReference type="Gene3D" id="3.40.710.10">
    <property type="entry name" value="DD-peptidase/beta-lactamase superfamily"/>
    <property type="match status" value="2"/>
</dbReference>
<dbReference type="EMBL" id="JANQDL010000119">
    <property type="protein sequence ID" value="MDH6065667.1"/>
    <property type="molecule type" value="Genomic_DNA"/>
</dbReference>
<dbReference type="RefSeq" id="WP_280649776.1">
    <property type="nucleotide sequence ID" value="NZ_JANQDL010000119.1"/>
</dbReference>
<sequence>MGKNIIIPLVLLLFQEFAISQPIAKAQTTITTKICPREIQLAVDNITDSPEFSRVRWGILVKNLVSQQTLYQQDAEKYFHPASNTKILTTAAALQELGSNFRIRTSIYQDGDGVLRVVGRGDPSIKFPQLQELAQQLRQQGISQIKELIADDSYFQGEFIPPSWEWEDLQASYGAPVNSLIFNENASIFKVSPQAVGKPLQVKWNELFDAYQWRVENNSVTTQENQSDFLRINRSLGGPILRVEGGMAVNSRPNIFAVAVVDPTTNFLGHFRQALLIAGISVEEMSQGGGEGNQRELAAVESLPLSELLKETNSNSNNLYAEALLRILANKKTIKNTQSTAAVGLEVLKNALTRLGVEPESYILVDGSGLSRKNLISPQALVQTLAEIGRSPLGEVFRNSLPIAGVNGTLKYRLGNTPAAGIVRAKTGTMTGVVSLSGYINPPSYEPLAFSIIVNHSGEPPKVVRESVDKIVILLSQLRRC</sequence>
<evidence type="ECO:0000313" key="3">
    <source>
        <dbReference type="EMBL" id="MDH6065667.1"/>
    </source>
</evidence>
<dbReference type="InterPro" id="IPR012338">
    <property type="entry name" value="Beta-lactam/transpept-like"/>
</dbReference>
<keyword evidence="3" id="KW-0645">Protease</keyword>
<dbReference type="GO" id="GO:0009002">
    <property type="term" value="F:serine-type D-Ala-D-Ala carboxypeptidase activity"/>
    <property type="evidence" value="ECO:0007669"/>
    <property type="project" value="UniProtKB-EC"/>
</dbReference>
<reference evidence="3 4" key="1">
    <citation type="journal article" date="2023" name="J. Phycol.">
        <title>Chrysosporum ovalisporum is synonymous with the true-branching cyanobacterium Umezakia natans (Nostocales/Aphanizomenonaceae).</title>
        <authorList>
            <person name="McGregor G.B."/>
            <person name="Sendall B.C."/>
            <person name="Niiyama Y."/>
            <person name="Tuji A."/>
            <person name="Willis A."/>
        </authorList>
    </citation>
    <scope>NUCLEOTIDE SEQUENCE [LARGE SCALE GENOMIC DNA]</scope>
    <source>
        <strain evidence="3 4">FSS-62</strain>
    </source>
</reference>
<evidence type="ECO:0000313" key="4">
    <source>
        <dbReference type="Proteomes" id="UP001159370"/>
    </source>
</evidence>
<dbReference type="PRINTS" id="PR00922">
    <property type="entry name" value="DADACBPTASE3"/>
</dbReference>
<dbReference type="Gene3D" id="3.50.80.20">
    <property type="entry name" value="D-Ala-D-Ala carboxypeptidase C, peptidase S13"/>
    <property type="match status" value="1"/>
</dbReference>
<comment type="caution">
    <text evidence="3">The sequence shown here is derived from an EMBL/GenBank/DDBJ whole genome shotgun (WGS) entry which is preliminary data.</text>
</comment>
<dbReference type="AlphaFoldDB" id="A0AA43KH00"/>
<evidence type="ECO:0000256" key="1">
    <source>
        <dbReference type="ARBA" id="ARBA00006096"/>
    </source>
</evidence>
<organism evidence="3 4">
    <name type="scientific">Umezakia ovalisporum FSS-62</name>
    <dbReference type="NCBI Taxonomy" id="2971776"/>
    <lineage>
        <taxon>Bacteria</taxon>
        <taxon>Bacillati</taxon>
        <taxon>Cyanobacteriota</taxon>
        <taxon>Cyanophyceae</taxon>
        <taxon>Nostocales</taxon>
        <taxon>Nodulariaceae</taxon>
        <taxon>Umezakia</taxon>
    </lineage>
</organism>
<dbReference type="GO" id="GO:0006508">
    <property type="term" value="P:proteolysis"/>
    <property type="evidence" value="ECO:0007669"/>
    <property type="project" value="InterPro"/>
</dbReference>
<dbReference type="SUPFAM" id="SSF56601">
    <property type="entry name" value="beta-lactamase/transpeptidase-like"/>
    <property type="match status" value="1"/>
</dbReference>
<dbReference type="GeneID" id="83683864"/>
<keyword evidence="2 3" id="KW-0378">Hydrolase</keyword>
<dbReference type="PANTHER" id="PTHR30023:SF0">
    <property type="entry name" value="PENICILLIN-SENSITIVE CARBOXYPEPTIDASE A"/>
    <property type="match status" value="1"/>
</dbReference>
<dbReference type="GO" id="GO:0000270">
    <property type="term" value="P:peptidoglycan metabolic process"/>
    <property type="evidence" value="ECO:0007669"/>
    <property type="project" value="TreeGrafter"/>
</dbReference>
<dbReference type="Proteomes" id="UP001159370">
    <property type="component" value="Unassembled WGS sequence"/>
</dbReference>
<accession>A0AA43KH00</accession>
<gene>
    <name evidence="3" type="primary">dacB</name>
    <name evidence="3" type="ORF">NWP23_18320</name>
</gene>
<dbReference type="PANTHER" id="PTHR30023">
    <property type="entry name" value="D-ALANYL-D-ALANINE CARBOXYPEPTIDASE"/>
    <property type="match status" value="1"/>
</dbReference>
<dbReference type="Pfam" id="PF02113">
    <property type="entry name" value="Peptidase_S13"/>
    <property type="match status" value="1"/>
</dbReference>